<protein>
    <submittedName>
        <fullName evidence="1">Uncharacterized protein</fullName>
    </submittedName>
</protein>
<keyword evidence="2" id="KW-1185">Reference proteome</keyword>
<dbReference type="Proteomes" id="UP001367508">
    <property type="component" value="Unassembled WGS sequence"/>
</dbReference>
<name>A0AAN9KWW7_CANGL</name>
<evidence type="ECO:0000313" key="1">
    <source>
        <dbReference type="EMBL" id="KAK7323469.1"/>
    </source>
</evidence>
<comment type="caution">
    <text evidence="1">The sequence shown here is derived from an EMBL/GenBank/DDBJ whole genome shotgun (WGS) entry which is preliminary data.</text>
</comment>
<gene>
    <name evidence="1" type="ORF">VNO77_26943</name>
</gene>
<proteinExistence type="predicted"/>
<organism evidence="1 2">
    <name type="scientific">Canavalia gladiata</name>
    <name type="common">Sword bean</name>
    <name type="synonym">Dolichos gladiatus</name>
    <dbReference type="NCBI Taxonomy" id="3824"/>
    <lineage>
        <taxon>Eukaryota</taxon>
        <taxon>Viridiplantae</taxon>
        <taxon>Streptophyta</taxon>
        <taxon>Embryophyta</taxon>
        <taxon>Tracheophyta</taxon>
        <taxon>Spermatophyta</taxon>
        <taxon>Magnoliopsida</taxon>
        <taxon>eudicotyledons</taxon>
        <taxon>Gunneridae</taxon>
        <taxon>Pentapetalae</taxon>
        <taxon>rosids</taxon>
        <taxon>fabids</taxon>
        <taxon>Fabales</taxon>
        <taxon>Fabaceae</taxon>
        <taxon>Papilionoideae</taxon>
        <taxon>50 kb inversion clade</taxon>
        <taxon>NPAAA clade</taxon>
        <taxon>indigoferoid/millettioid clade</taxon>
        <taxon>Phaseoleae</taxon>
        <taxon>Canavalia</taxon>
    </lineage>
</organism>
<evidence type="ECO:0000313" key="2">
    <source>
        <dbReference type="Proteomes" id="UP001367508"/>
    </source>
</evidence>
<accession>A0AAN9KWW7</accession>
<dbReference type="AlphaFoldDB" id="A0AAN9KWW7"/>
<dbReference type="EMBL" id="JAYMYQ010000006">
    <property type="protein sequence ID" value="KAK7323469.1"/>
    <property type="molecule type" value="Genomic_DNA"/>
</dbReference>
<sequence length="98" mass="11126">MTFLLHYAHTRQKMLITAFKSSTSKINVSGVLEVQEPLVDGHVSIPHCIHKMKGHSRLEGIGSRLEEEWPRVDVCSDIYDCMQSRLRNSMVVIVTTMA</sequence>
<reference evidence="1 2" key="1">
    <citation type="submission" date="2024-01" db="EMBL/GenBank/DDBJ databases">
        <title>The genomes of 5 underutilized Papilionoideae crops provide insights into root nodulation and disease resistanc.</title>
        <authorList>
            <person name="Jiang F."/>
        </authorList>
    </citation>
    <scope>NUCLEOTIDE SEQUENCE [LARGE SCALE GENOMIC DNA]</scope>
    <source>
        <strain evidence="1">LVBAO_FW01</strain>
        <tissue evidence="1">Leaves</tissue>
    </source>
</reference>